<dbReference type="Proteomes" id="UP000321548">
    <property type="component" value="Unassembled WGS sequence"/>
</dbReference>
<evidence type="ECO:0008006" key="5">
    <source>
        <dbReference type="Google" id="ProtNLM"/>
    </source>
</evidence>
<comment type="caution">
    <text evidence="3">The sequence shown here is derived from an EMBL/GenBank/DDBJ whole genome shotgun (WGS) entry which is preliminary data.</text>
</comment>
<dbReference type="OrthoDB" id="7651521at2"/>
<sequence>MFKSLSRFLSAALVVSMLGATMPAPVSARMIGSEETLTAAQVDADRATINAWLARAEVRDELVAMGVSPAEVEARVAALGDDEVRNLAGKVGTAPAGAGIVGALVFVFVVLLVTDILGLTKVFPFTRSVR</sequence>
<dbReference type="PIRSF" id="PIRSF029543">
    <property type="entry name" value="UCP029543"/>
    <property type="match status" value="1"/>
</dbReference>
<dbReference type="EMBL" id="VDUY01000002">
    <property type="protein sequence ID" value="TXL67228.1"/>
    <property type="molecule type" value="Genomic_DNA"/>
</dbReference>
<keyword evidence="1" id="KW-0472">Membrane</keyword>
<accession>A0A5C8P1I7</accession>
<protein>
    <recommendedName>
        <fullName evidence="5">PA2779 family protein</fullName>
    </recommendedName>
</protein>
<reference evidence="3 4" key="1">
    <citation type="submission" date="2019-06" db="EMBL/GenBank/DDBJ databases">
        <title>Quisquiliibacterium sp. nov., isolated from a maize field.</title>
        <authorList>
            <person name="Lin S.-Y."/>
            <person name="Tsai C.-F."/>
            <person name="Young C.-C."/>
        </authorList>
    </citation>
    <scope>NUCLEOTIDE SEQUENCE [LARGE SCALE GENOMIC DNA]</scope>
    <source>
        <strain evidence="3 4">CC-CFT501</strain>
    </source>
</reference>
<name>A0A5C8P1I7_9BURK</name>
<evidence type="ECO:0000256" key="1">
    <source>
        <dbReference type="SAM" id="Phobius"/>
    </source>
</evidence>
<dbReference type="Pfam" id="PF20332">
    <property type="entry name" value="DUF6627"/>
    <property type="match status" value="1"/>
</dbReference>
<dbReference type="RefSeq" id="WP_147703476.1">
    <property type="nucleotide sequence ID" value="NZ_VDUY01000002.1"/>
</dbReference>
<feature type="chain" id="PRO_5023031701" description="PA2779 family protein" evidence="2">
    <location>
        <begin position="29"/>
        <end position="130"/>
    </location>
</feature>
<dbReference type="AlphaFoldDB" id="A0A5C8P1I7"/>
<keyword evidence="1" id="KW-1133">Transmembrane helix</keyword>
<keyword evidence="1" id="KW-0812">Transmembrane</keyword>
<feature type="transmembrane region" description="Helical" evidence="1">
    <location>
        <begin position="96"/>
        <end position="120"/>
    </location>
</feature>
<dbReference type="NCBIfam" id="NF033919">
    <property type="entry name" value="PA2779_fam"/>
    <property type="match status" value="1"/>
</dbReference>
<dbReference type="InterPro" id="IPR046735">
    <property type="entry name" value="PA2779-like"/>
</dbReference>
<keyword evidence="4" id="KW-1185">Reference proteome</keyword>
<dbReference type="InterPro" id="IPR016924">
    <property type="entry name" value="UCP029543"/>
</dbReference>
<organism evidence="3 4">
    <name type="scientific">Zeimonas arvi</name>
    <dbReference type="NCBI Taxonomy" id="2498847"/>
    <lineage>
        <taxon>Bacteria</taxon>
        <taxon>Pseudomonadati</taxon>
        <taxon>Pseudomonadota</taxon>
        <taxon>Betaproteobacteria</taxon>
        <taxon>Burkholderiales</taxon>
        <taxon>Burkholderiaceae</taxon>
        <taxon>Zeimonas</taxon>
    </lineage>
</organism>
<feature type="signal peptide" evidence="2">
    <location>
        <begin position="1"/>
        <end position="28"/>
    </location>
</feature>
<evidence type="ECO:0000313" key="3">
    <source>
        <dbReference type="EMBL" id="TXL67228.1"/>
    </source>
</evidence>
<proteinExistence type="predicted"/>
<evidence type="ECO:0000256" key="2">
    <source>
        <dbReference type="SAM" id="SignalP"/>
    </source>
</evidence>
<gene>
    <name evidence="3" type="ORF">FHP08_06360</name>
</gene>
<keyword evidence="2" id="KW-0732">Signal</keyword>
<evidence type="ECO:0000313" key="4">
    <source>
        <dbReference type="Proteomes" id="UP000321548"/>
    </source>
</evidence>